<dbReference type="NCBIfam" id="NF011987">
    <property type="entry name" value="PRK15446.2-3"/>
    <property type="match status" value="1"/>
</dbReference>
<dbReference type="NCBIfam" id="TIGR02318">
    <property type="entry name" value="phosphono_phnM"/>
    <property type="match status" value="1"/>
</dbReference>
<dbReference type="CDD" id="cd01306">
    <property type="entry name" value="PhnM"/>
    <property type="match status" value="1"/>
</dbReference>
<protein>
    <submittedName>
        <fullName evidence="2">Alpha-D-ribose 1-methylphosphonate 5-triphosphate diphosphatase</fullName>
        <ecNumber evidence="2">3.6.1.63</ecNumber>
    </submittedName>
</protein>
<dbReference type="Proteomes" id="UP001235269">
    <property type="component" value="Unassembled WGS sequence"/>
</dbReference>
<sequence length="380" mass="41657">MSQETVFNNATVVLENGVLLNGAVVVRDGLIAEVSEGPSRVGEDFGGDYLIPGLVELHTDHLESHYSPRPGVRWNKTAAIQAHDAQVAASGITTVFDCLRMGSDEDGGFEKGEMREMADAIQAAERDNRLRAEHLLHLRCEVASDNVMDHFADFEQDPHVRLVSMMDHSPGQRQFQTMEQYTLYYKTKRGLTDEQFARFVASRLALSERYAARHRDELAKICAARGITVASHDDATLEHVEEAKGHGVKLAEFPTSLEAADASHKAGMSVLMGAPNVVRGGSHSGNIAAADLAERGVLDVLSSDYIPFSLLYAPFMLADRFEGIHLPQALSMVTATPARTVGLDDRGRIAPGLRADLVRVRRDHGVPVVRSVWRQGQRVV</sequence>
<feature type="domain" description="Amidohydrolase 3" evidence="1">
    <location>
        <begin position="85"/>
        <end position="380"/>
    </location>
</feature>
<proteinExistence type="predicted"/>
<dbReference type="InterPro" id="IPR013108">
    <property type="entry name" value="Amidohydro_3"/>
</dbReference>
<dbReference type="InterPro" id="IPR011059">
    <property type="entry name" value="Metal-dep_hydrolase_composite"/>
</dbReference>
<dbReference type="InterPro" id="IPR012696">
    <property type="entry name" value="PhnM"/>
</dbReference>
<dbReference type="NCBIfam" id="NF011984">
    <property type="entry name" value="PRK15446.1-5"/>
    <property type="match status" value="1"/>
</dbReference>
<dbReference type="SUPFAM" id="SSF51556">
    <property type="entry name" value="Metallo-dependent hydrolases"/>
    <property type="match status" value="1"/>
</dbReference>
<dbReference type="Gene3D" id="2.30.40.10">
    <property type="entry name" value="Urease, subunit C, domain 1"/>
    <property type="match status" value="2"/>
</dbReference>
<keyword evidence="3" id="KW-1185">Reference proteome</keyword>
<dbReference type="PANTHER" id="PTHR43135">
    <property type="entry name" value="ALPHA-D-RIBOSE 1-METHYLPHOSPHONATE 5-TRIPHOSPHATE DIPHOSPHATASE"/>
    <property type="match status" value="1"/>
</dbReference>
<dbReference type="NCBIfam" id="NF011990">
    <property type="entry name" value="PRK15446.2-6"/>
    <property type="match status" value="1"/>
</dbReference>
<keyword evidence="2" id="KW-0378">Hydrolase</keyword>
<dbReference type="RefSeq" id="WP_307157562.1">
    <property type="nucleotide sequence ID" value="NZ_JAUSWH010000004.1"/>
</dbReference>
<dbReference type="Gene3D" id="3.20.20.140">
    <property type="entry name" value="Metal-dependent hydrolases"/>
    <property type="match status" value="2"/>
</dbReference>
<dbReference type="PANTHER" id="PTHR43135:SF3">
    <property type="entry name" value="ALPHA-D-RIBOSE 1-METHYLPHOSPHONATE 5-TRIPHOSPHATE DIPHOSPHATASE"/>
    <property type="match status" value="1"/>
</dbReference>
<reference evidence="2 3" key="1">
    <citation type="submission" date="2023-07" db="EMBL/GenBank/DDBJ databases">
        <title>Genomic Encyclopedia of Type Strains, Phase IV (KMG-IV): sequencing the most valuable type-strain genomes for metagenomic binning, comparative biology and taxonomic classification.</title>
        <authorList>
            <person name="Goeker M."/>
        </authorList>
    </citation>
    <scope>NUCLEOTIDE SEQUENCE [LARGE SCALE GENOMIC DNA]</scope>
    <source>
        <strain evidence="2 3">DSM 100301</strain>
    </source>
</reference>
<comment type="caution">
    <text evidence="2">The sequence shown here is derived from an EMBL/GenBank/DDBJ whole genome shotgun (WGS) entry which is preliminary data.</text>
</comment>
<dbReference type="InterPro" id="IPR032466">
    <property type="entry name" value="Metal_Hydrolase"/>
</dbReference>
<evidence type="ECO:0000259" key="1">
    <source>
        <dbReference type="Pfam" id="PF07969"/>
    </source>
</evidence>
<dbReference type="Pfam" id="PF07969">
    <property type="entry name" value="Amidohydro_3"/>
    <property type="match status" value="1"/>
</dbReference>
<dbReference type="NCBIfam" id="NF011981">
    <property type="entry name" value="PRK15446.1-2"/>
    <property type="match status" value="1"/>
</dbReference>
<dbReference type="NCBIfam" id="NF011983">
    <property type="entry name" value="PRK15446.1-4"/>
    <property type="match status" value="1"/>
</dbReference>
<dbReference type="PIRSF" id="PIRSF038971">
    <property type="entry name" value="PhnM"/>
    <property type="match status" value="1"/>
</dbReference>
<dbReference type="EMBL" id="JAUSWH010000004">
    <property type="protein sequence ID" value="MDQ0455375.1"/>
    <property type="molecule type" value="Genomic_DNA"/>
</dbReference>
<accession>A0ABU0ID64</accession>
<dbReference type="SUPFAM" id="SSF51338">
    <property type="entry name" value="Composite domain of metallo-dependent hydrolases"/>
    <property type="match status" value="1"/>
</dbReference>
<evidence type="ECO:0000313" key="2">
    <source>
        <dbReference type="EMBL" id="MDQ0455375.1"/>
    </source>
</evidence>
<evidence type="ECO:0000313" key="3">
    <source>
        <dbReference type="Proteomes" id="UP001235269"/>
    </source>
</evidence>
<dbReference type="InterPro" id="IPR051781">
    <property type="entry name" value="Metallo-dep_Hydrolase"/>
</dbReference>
<dbReference type="EC" id="3.6.1.63" evidence="2"/>
<name>A0ABU0ID64_9HYPH</name>
<dbReference type="GO" id="GO:0016787">
    <property type="term" value="F:hydrolase activity"/>
    <property type="evidence" value="ECO:0007669"/>
    <property type="project" value="UniProtKB-KW"/>
</dbReference>
<gene>
    <name evidence="2" type="ORF">QO005_001709</name>
</gene>
<organism evidence="2 3">
    <name type="scientific">Rhizobium paknamense</name>
    <dbReference type="NCBI Taxonomy" id="1206817"/>
    <lineage>
        <taxon>Bacteria</taxon>
        <taxon>Pseudomonadati</taxon>
        <taxon>Pseudomonadota</taxon>
        <taxon>Alphaproteobacteria</taxon>
        <taxon>Hyphomicrobiales</taxon>
        <taxon>Rhizobiaceae</taxon>
        <taxon>Rhizobium/Agrobacterium group</taxon>
        <taxon>Rhizobium</taxon>
    </lineage>
</organism>